<dbReference type="RefSeq" id="WP_096462008.1">
    <property type="nucleotide sequence ID" value="NZ_AP014936.1"/>
</dbReference>
<keyword evidence="3" id="KW-1185">Reference proteome</keyword>
<dbReference type="GO" id="GO:0007165">
    <property type="term" value="P:signal transduction"/>
    <property type="evidence" value="ECO:0007669"/>
    <property type="project" value="InterPro"/>
</dbReference>
<evidence type="ECO:0000313" key="3">
    <source>
        <dbReference type="Proteomes" id="UP000218899"/>
    </source>
</evidence>
<dbReference type="KEGG" id="sva:SVA_3074"/>
<proteinExistence type="predicted"/>
<organism evidence="2 3">
    <name type="scientific">Sulfurifustis variabilis</name>
    <dbReference type="NCBI Taxonomy" id="1675686"/>
    <lineage>
        <taxon>Bacteria</taxon>
        <taxon>Pseudomonadati</taxon>
        <taxon>Pseudomonadota</taxon>
        <taxon>Gammaproteobacteria</taxon>
        <taxon>Acidiferrobacterales</taxon>
        <taxon>Acidiferrobacteraceae</taxon>
        <taxon>Sulfurifustis</taxon>
    </lineage>
</organism>
<dbReference type="Proteomes" id="UP000218899">
    <property type="component" value="Chromosome"/>
</dbReference>
<dbReference type="AlphaFoldDB" id="A0A1B4VA70"/>
<evidence type="ECO:0000313" key="2">
    <source>
        <dbReference type="EMBL" id="BAU49622.1"/>
    </source>
</evidence>
<name>A0A1B4VA70_9GAMM</name>
<protein>
    <recommendedName>
        <fullName evidence="1">TIR domain-containing protein</fullName>
    </recommendedName>
</protein>
<gene>
    <name evidence="2" type="ORF">SVA_3074</name>
</gene>
<dbReference type="Pfam" id="PF13676">
    <property type="entry name" value="TIR_2"/>
    <property type="match status" value="1"/>
</dbReference>
<sequence>MVKLFFSYSHKDEELRNELETHLALLKRQGVISSWHDRRITAGSDLGKTISAELESAQIILLLVSAHFLASDYCFEKEMTRALEKHNDGSAIVIPVILHPCDWHSAPFGHLRATPTDGKPVSMYANQHEAFAIVAKDVREAAEAFRRREASPHEVAESASDVVPSSVERSSNLRIKRKFDDHERDAFLEDAYEYIARYFEGSLEELAARNSQIKTRFKRLSETSFAAFIYDKGERVAQCTVWYGSETFGSRGIAYSHSGELQRNSFNESLSVVDDGYTLQLKPLGLQTFGDRREGALSQQGAAEYYWSLFIRPLQD</sequence>
<reference evidence="2 3" key="1">
    <citation type="submission" date="2015-08" db="EMBL/GenBank/DDBJ databases">
        <title>Complete genome sequence of Sulfurifustis variabilis.</title>
        <authorList>
            <person name="Miura A."/>
            <person name="Kojima H."/>
            <person name="Fukui M."/>
        </authorList>
    </citation>
    <scope>NUCLEOTIDE SEQUENCE [LARGE SCALE GENOMIC DNA]</scope>
    <source>
        <strain evidence="3">skN76</strain>
    </source>
</reference>
<accession>A0A1B4VA70</accession>
<dbReference type="SUPFAM" id="SSF52200">
    <property type="entry name" value="Toll/Interleukin receptor TIR domain"/>
    <property type="match status" value="1"/>
</dbReference>
<feature type="domain" description="TIR" evidence="1">
    <location>
        <begin position="1"/>
        <end position="142"/>
    </location>
</feature>
<dbReference type="EMBL" id="AP014936">
    <property type="protein sequence ID" value="BAU49622.1"/>
    <property type="molecule type" value="Genomic_DNA"/>
</dbReference>
<dbReference type="Gene3D" id="3.40.50.10140">
    <property type="entry name" value="Toll/interleukin-1 receptor homology (TIR) domain"/>
    <property type="match status" value="1"/>
</dbReference>
<evidence type="ECO:0000259" key="1">
    <source>
        <dbReference type="PROSITE" id="PS50104"/>
    </source>
</evidence>
<dbReference type="InterPro" id="IPR000157">
    <property type="entry name" value="TIR_dom"/>
</dbReference>
<dbReference type="SMART" id="SM00255">
    <property type="entry name" value="TIR"/>
    <property type="match status" value="1"/>
</dbReference>
<dbReference type="InterPro" id="IPR035897">
    <property type="entry name" value="Toll_tir_struct_dom_sf"/>
</dbReference>
<dbReference type="OrthoDB" id="1426235at2"/>
<dbReference type="PROSITE" id="PS50104">
    <property type="entry name" value="TIR"/>
    <property type="match status" value="1"/>
</dbReference>